<dbReference type="Proteomes" id="UP000244855">
    <property type="component" value="Unassembled WGS sequence"/>
</dbReference>
<feature type="transmembrane region" description="Helical" evidence="3">
    <location>
        <begin position="708"/>
        <end position="726"/>
    </location>
</feature>
<feature type="transmembrane region" description="Helical" evidence="3">
    <location>
        <begin position="513"/>
        <end position="534"/>
    </location>
</feature>
<dbReference type="SUPFAM" id="SSF103473">
    <property type="entry name" value="MFS general substrate transporter"/>
    <property type="match status" value="1"/>
</dbReference>
<keyword evidence="3" id="KW-1133">Transmembrane helix</keyword>
<feature type="transmembrane region" description="Helical" evidence="3">
    <location>
        <begin position="15"/>
        <end position="36"/>
    </location>
</feature>
<evidence type="ECO:0000259" key="4">
    <source>
        <dbReference type="Pfam" id="PF20684"/>
    </source>
</evidence>
<feature type="transmembrane region" description="Helical" evidence="3">
    <location>
        <begin position="683"/>
        <end position="703"/>
    </location>
</feature>
<evidence type="ECO:0000256" key="1">
    <source>
        <dbReference type="ARBA" id="ARBA00004429"/>
    </source>
</evidence>
<feature type="transmembrane region" description="Helical" evidence="3">
    <location>
        <begin position="642"/>
        <end position="663"/>
    </location>
</feature>
<evidence type="ECO:0000256" key="3">
    <source>
        <dbReference type="SAM" id="Phobius"/>
    </source>
</evidence>
<dbReference type="AlphaFoldDB" id="A0A2V1DVZ9"/>
<dbReference type="OrthoDB" id="4524247at2759"/>
<dbReference type="InterPro" id="IPR050375">
    <property type="entry name" value="MFS_TsgA-like"/>
</dbReference>
<dbReference type="PANTHER" id="PTHR43702:SF13">
    <property type="entry name" value="MONOSACCHARIDE TRANSPORTER, PUTATIVE (AFU_ORTHOLOGUE AFUA_4G06630)-RELATED"/>
    <property type="match status" value="1"/>
</dbReference>
<sequence>MHTTSVEAGDCRGRVLAGTITAVTVSGLFVCTHIISRRIILRKLCWDDYMVVLAWLLSFGLSLAICYGTSKGIGLHLARIPPEWLPELRKSIYACAVLYNPAWMVTKTSILTFYLRVFRLDRFTVWSSIIILVIVCSSGIVLTFLNLFQCRPISAGWIGAPIDRSNLCINIVVLYLSSAPVNLITDVAILLLPIRIVTRLHLPRRQKAILVFTFALGAFVIAVGVMRIAYLEEAVLAQIRNEDVSKKIEGRELRLPVDKDMPYDVSLSYMWSAVEVNVGIIFACLPSLKLLAARVFPWVLGGSTSTGDGDRRRHSSGVQLSQVIPLRTGNSTTNTAATICTGNDNIEPFPRLSSLPDTHHSDKPIPDPDSIDFSQSTSAGITTTCYNPSGSFVTNRNRESKSLIRLTVKESYRPIAIVTVLFLISGIVYVWITTINGYIQKVSNASLTQTIQLQAFYYAGYLFGPLCITQFILKKFGFQLTMVTGLSIFAVGCMMVWPSAVLLSTPGFSLSNFVIGVGISTIEMSAITFVMLCGPAIYAEIRFLCASVIARTGGVVSCVIANKVLTKGVVDATSLVNTQWAYLSLALLVVLLAVLISYMRLFEVSDAELEHDAAYIIGERQVFTLPCGKTYVCKWDVVNTTFVLGLISAICYQGAQGVIDFFFNQYVKSMAGNSRLSAVDIGLIGRAAVAISRFLALIACIFFEPRLVLLHSYVALAIVSILSLTVEGNTGIIMGVLIRFFGGPIWPLLYVNVLKGMGRSTKSAAAAILATASTAGISPGIAYLLQKHSASVNPTQHSFSIMAAFACIGLVFPIFINFSRAARKQTCRRR</sequence>
<feature type="transmembrane region" description="Helical" evidence="3">
    <location>
        <begin position="480"/>
        <end position="501"/>
    </location>
</feature>
<feature type="transmembrane region" description="Helical" evidence="3">
    <location>
        <begin position="208"/>
        <end position="230"/>
    </location>
</feature>
<keyword evidence="3" id="KW-0472">Membrane</keyword>
<feature type="domain" description="Rhodopsin" evidence="4">
    <location>
        <begin position="34"/>
        <end position="293"/>
    </location>
</feature>
<feature type="transmembrane region" description="Helical" evidence="3">
    <location>
        <begin position="797"/>
        <end position="819"/>
    </location>
</feature>
<organism evidence="5 6">
    <name type="scientific">Periconia macrospinosa</name>
    <dbReference type="NCBI Taxonomy" id="97972"/>
    <lineage>
        <taxon>Eukaryota</taxon>
        <taxon>Fungi</taxon>
        <taxon>Dikarya</taxon>
        <taxon>Ascomycota</taxon>
        <taxon>Pezizomycotina</taxon>
        <taxon>Dothideomycetes</taxon>
        <taxon>Pleosporomycetidae</taxon>
        <taxon>Pleosporales</taxon>
        <taxon>Massarineae</taxon>
        <taxon>Periconiaceae</taxon>
        <taxon>Periconia</taxon>
    </lineage>
</organism>
<dbReference type="STRING" id="97972.A0A2V1DVZ9"/>
<dbReference type="PANTHER" id="PTHR43702">
    <property type="entry name" value="L-FUCOSE-PROTON SYMPORTER"/>
    <property type="match status" value="1"/>
</dbReference>
<evidence type="ECO:0000313" key="6">
    <source>
        <dbReference type="Proteomes" id="UP000244855"/>
    </source>
</evidence>
<keyword evidence="2" id="KW-1003">Cell membrane</keyword>
<feature type="transmembrane region" description="Helical" evidence="3">
    <location>
        <begin position="125"/>
        <end position="149"/>
    </location>
</feature>
<feature type="transmembrane region" description="Helical" evidence="3">
    <location>
        <begin position="541"/>
        <end position="562"/>
    </location>
</feature>
<feature type="transmembrane region" description="Helical" evidence="3">
    <location>
        <begin position="48"/>
        <end position="70"/>
    </location>
</feature>
<reference evidence="5 6" key="1">
    <citation type="journal article" date="2018" name="Sci. Rep.">
        <title>Comparative genomics provides insights into the lifestyle and reveals functional heterogeneity of dark septate endophytic fungi.</title>
        <authorList>
            <person name="Knapp D.G."/>
            <person name="Nemeth J.B."/>
            <person name="Barry K."/>
            <person name="Hainaut M."/>
            <person name="Henrissat B."/>
            <person name="Johnson J."/>
            <person name="Kuo A."/>
            <person name="Lim J.H.P."/>
            <person name="Lipzen A."/>
            <person name="Nolan M."/>
            <person name="Ohm R.A."/>
            <person name="Tamas L."/>
            <person name="Grigoriev I.V."/>
            <person name="Spatafora J.W."/>
            <person name="Nagy L.G."/>
            <person name="Kovacs G.M."/>
        </authorList>
    </citation>
    <scope>NUCLEOTIDE SEQUENCE [LARGE SCALE GENOMIC DNA]</scope>
    <source>
        <strain evidence="5 6">DSE2036</strain>
    </source>
</reference>
<feature type="transmembrane region" description="Helical" evidence="3">
    <location>
        <begin position="455"/>
        <end position="473"/>
    </location>
</feature>
<dbReference type="InterPro" id="IPR036259">
    <property type="entry name" value="MFS_trans_sf"/>
</dbReference>
<evidence type="ECO:0000256" key="2">
    <source>
        <dbReference type="ARBA" id="ARBA00022475"/>
    </source>
</evidence>
<gene>
    <name evidence="5" type="ORF">DM02DRAFT_589797</name>
</gene>
<comment type="subcellular location">
    <subcellularLocation>
        <location evidence="1">Cell inner membrane</location>
        <topology evidence="1">Multi-pass membrane protein</topology>
    </subcellularLocation>
</comment>
<feature type="transmembrane region" description="Helical" evidence="3">
    <location>
        <begin position="582"/>
        <end position="601"/>
    </location>
</feature>
<dbReference type="GO" id="GO:0005886">
    <property type="term" value="C:plasma membrane"/>
    <property type="evidence" value="ECO:0007669"/>
    <property type="project" value="UniProtKB-SubCell"/>
</dbReference>
<accession>A0A2V1DVZ9</accession>
<proteinExistence type="predicted"/>
<name>A0A2V1DVZ9_9PLEO</name>
<feature type="transmembrane region" description="Helical" evidence="3">
    <location>
        <begin position="763"/>
        <end position="785"/>
    </location>
</feature>
<evidence type="ECO:0000313" key="5">
    <source>
        <dbReference type="EMBL" id="PVI02216.1"/>
    </source>
</evidence>
<dbReference type="Pfam" id="PF20684">
    <property type="entry name" value="Fung_rhodopsin"/>
    <property type="match status" value="1"/>
</dbReference>
<dbReference type="Gene3D" id="1.20.1250.20">
    <property type="entry name" value="MFS general substrate transporter like domains"/>
    <property type="match status" value="2"/>
</dbReference>
<keyword evidence="6" id="KW-1185">Reference proteome</keyword>
<keyword evidence="3" id="KW-0812">Transmembrane</keyword>
<feature type="transmembrane region" description="Helical" evidence="3">
    <location>
        <begin position="415"/>
        <end position="435"/>
    </location>
</feature>
<dbReference type="EMBL" id="KZ805345">
    <property type="protein sequence ID" value="PVI02216.1"/>
    <property type="molecule type" value="Genomic_DNA"/>
</dbReference>
<feature type="transmembrane region" description="Helical" evidence="3">
    <location>
        <begin position="169"/>
        <end position="196"/>
    </location>
</feature>
<protein>
    <submittedName>
        <fullName evidence="5">MFS general substrate transporter</fullName>
    </submittedName>
</protein>
<feature type="transmembrane region" description="Helical" evidence="3">
    <location>
        <begin position="732"/>
        <end position="751"/>
    </location>
</feature>
<dbReference type="InterPro" id="IPR049326">
    <property type="entry name" value="Rhodopsin_dom_fungi"/>
</dbReference>